<dbReference type="GO" id="GO:0006633">
    <property type="term" value="P:fatty acid biosynthetic process"/>
    <property type="evidence" value="ECO:0007669"/>
    <property type="project" value="InterPro"/>
</dbReference>
<sequence length="336" mass="37575">MGARVQAIEYYFPEKKITNQDLSEEFPDYDFSKFEFKIGISSRYIAATGETALDLAERACQKLFKRIDKTQIDYVLYCTQSPEYIMPSTACILQDRLGLKKTVGAFDFNLGCSGYTYGLSMAKAFIESGQANQVLLVTTDTYSKYINKKDRSNRAIFGDAATASLVSATAENGIYRFKFGTDGKGFNKLIVKNGGTKFPVNGQAIEHIYGRGNIYTENNLYMNGPEIFRFTSTVIPPFIEEVLKFNEINKEDVGQFIFHQANAHMLKVMRERLLLPVSKFYINLREGGNTVSSTIPIALKNYSNQDMESQSATIIIAGFGVGLSWSAGLIEISKNL</sequence>
<dbReference type="GO" id="GO:0044550">
    <property type="term" value="P:secondary metabolite biosynthetic process"/>
    <property type="evidence" value="ECO:0007669"/>
    <property type="project" value="TreeGrafter"/>
</dbReference>
<evidence type="ECO:0000313" key="5">
    <source>
        <dbReference type="EMBL" id="SEM49331.1"/>
    </source>
</evidence>
<dbReference type="Pfam" id="PF08541">
    <property type="entry name" value="ACP_syn_III_C"/>
    <property type="match status" value="1"/>
</dbReference>
<name>A0A1H7YTV0_OLID1</name>
<dbReference type="PANTHER" id="PTHR34069:SF2">
    <property type="entry name" value="BETA-KETOACYL-[ACYL-CARRIER-PROTEIN] SYNTHASE III"/>
    <property type="match status" value="1"/>
</dbReference>
<evidence type="ECO:0000259" key="3">
    <source>
        <dbReference type="Pfam" id="PF08541"/>
    </source>
</evidence>
<dbReference type="GO" id="GO:0004315">
    <property type="term" value="F:3-oxoacyl-[acyl-carrier-protein] synthase activity"/>
    <property type="evidence" value="ECO:0007669"/>
    <property type="project" value="InterPro"/>
</dbReference>
<dbReference type="STRING" id="407022.SAMN05661044_05320"/>
<gene>
    <name evidence="5" type="ORF">SAMN05661044_05320</name>
</gene>
<dbReference type="InterPro" id="IPR013751">
    <property type="entry name" value="ACP_syn_III_N"/>
</dbReference>
<dbReference type="PANTHER" id="PTHR34069">
    <property type="entry name" value="3-OXOACYL-[ACYL-CARRIER-PROTEIN] SYNTHASE 3"/>
    <property type="match status" value="1"/>
</dbReference>
<keyword evidence="2" id="KW-0012">Acyltransferase</keyword>
<protein>
    <submittedName>
        <fullName evidence="5">3-oxoacyl-[acyl-carrier-protein] synthase-3</fullName>
    </submittedName>
</protein>
<dbReference type="Pfam" id="PF08545">
    <property type="entry name" value="ACP_syn_III"/>
    <property type="match status" value="1"/>
</dbReference>
<keyword evidence="6" id="KW-1185">Reference proteome</keyword>
<dbReference type="EMBL" id="FOAF01000014">
    <property type="protein sequence ID" value="SEM49331.1"/>
    <property type="molecule type" value="Genomic_DNA"/>
</dbReference>
<dbReference type="Gene3D" id="3.40.47.10">
    <property type="match status" value="1"/>
</dbReference>
<evidence type="ECO:0000313" key="6">
    <source>
        <dbReference type="Proteomes" id="UP000199421"/>
    </source>
</evidence>
<reference evidence="6" key="1">
    <citation type="submission" date="2016-10" db="EMBL/GenBank/DDBJ databases">
        <authorList>
            <person name="Varghese N."/>
            <person name="Submissions S."/>
        </authorList>
    </citation>
    <scope>NUCLEOTIDE SEQUENCE [LARGE SCALE GENOMIC DNA]</scope>
    <source>
        <strain evidence="6">DSM 18733</strain>
    </source>
</reference>
<accession>A0A1H7YTV0</accession>
<evidence type="ECO:0000259" key="4">
    <source>
        <dbReference type="Pfam" id="PF08545"/>
    </source>
</evidence>
<dbReference type="CDD" id="cd00830">
    <property type="entry name" value="KAS_III"/>
    <property type="match status" value="1"/>
</dbReference>
<proteinExistence type="predicted"/>
<dbReference type="OrthoDB" id="9815506at2"/>
<organism evidence="5 6">
    <name type="scientific">Olivibacter domesticus</name>
    <name type="common">Pseudosphingobacterium domesticum</name>
    <dbReference type="NCBI Taxonomy" id="407022"/>
    <lineage>
        <taxon>Bacteria</taxon>
        <taxon>Pseudomonadati</taxon>
        <taxon>Bacteroidota</taxon>
        <taxon>Sphingobacteriia</taxon>
        <taxon>Sphingobacteriales</taxon>
        <taxon>Sphingobacteriaceae</taxon>
        <taxon>Olivibacter</taxon>
    </lineage>
</organism>
<dbReference type="InterPro" id="IPR013747">
    <property type="entry name" value="ACP_syn_III_C"/>
</dbReference>
<feature type="domain" description="Beta-ketoacyl-[acyl-carrier-protein] synthase III C-terminal" evidence="3">
    <location>
        <begin position="244"/>
        <end position="332"/>
    </location>
</feature>
<keyword evidence="1" id="KW-0808">Transferase</keyword>
<evidence type="ECO:0000256" key="1">
    <source>
        <dbReference type="ARBA" id="ARBA00022679"/>
    </source>
</evidence>
<dbReference type="Proteomes" id="UP000199421">
    <property type="component" value="Unassembled WGS sequence"/>
</dbReference>
<dbReference type="AlphaFoldDB" id="A0A1H7YTV0"/>
<feature type="domain" description="Beta-ketoacyl-[acyl-carrier-protein] synthase III N-terminal" evidence="4">
    <location>
        <begin position="106"/>
        <end position="183"/>
    </location>
</feature>
<dbReference type="NCBIfam" id="NF006829">
    <property type="entry name" value="PRK09352.1"/>
    <property type="match status" value="1"/>
</dbReference>
<dbReference type="InterPro" id="IPR016039">
    <property type="entry name" value="Thiolase-like"/>
</dbReference>
<evidence type="ECO:0000256" key="2">
    <source>
        <dbReference type="ARBA" id="ARBA00023315"/>
    </source>
</evidence>
<dbReference type="RefSeq" id="WP_093332323.1">
    <property type="nucleotide sequence ID" value="NZ_FOAF01000014.1"/>
</dbReference>
<dbReference type="SUPFAM" id="SSF53901">
    <property type="entry name" value="Thiolase-like"/>
    <property type="match status" value="1"/>
</dbReference>